<accession>A0ABX9KKZ1</accession>
<keyword evidence="2" id="KW-1185">Reference proteome</keyword>
<evidence type="ECO:0000313" key="1">
    <source>
        <dbReference type="EMBL" id="REI43203.1"/>
    </source>
</evidence>
<reference evidence="1 2" key="1">
    <citation type="submission" date="2018-08" db="EMBL/GenBank/DDBJ databases">
        <title>Draft genome sequence of Psychrilyobacter sp. strain SD5 isolated from Black Sea water.</title>
        <authorList>
            <person name="Yadav S."/>
            <person name="Villanueva L."/>
            <person name="Damste J.S.S."/>
        </authorList>
    </citation>
    <scope>NUCLEOTIDE SEQUENCE [LARGE SCALE GENOMIC DNA]</scope>
    <source>
        <strain evidence="1 2">SD5</strain>
    </source>
</reference>
<proteinExistence type="predicted"/>
<dbReference type="Pfam" id="PF13692">
    <property type="entry name" value="Glyco_trans_1_4"/>
    <property type="match status" value="1"/>
</dbReference>
<organism evidence="1 2">
    <name type="scientific">Psychrilyobacter piezotolerans</name>
    <dbReference type="NCBI Taxonomy" id="2293438"/>
    <lineage>
        <taxon>Bacteria</taxon>
        <taxon>Fusobacteriati</taxon>
        <taxon>Fusobacteriota</taxon>
        <taxon>Fusobacteriia</taxon>
        <taxon>Fusobacteriales</taxon>
        <taxon>Fusobacteriaceae</taxon>
        <taxon>Psychrilyobacter</taxon>
    </lineage>
</organism>
<name>A0ABX9KKZ1_9FUSO</name>
<protein>
    <submittedName>
        <fullName evidence="1">Glycosyltransferase</fullName>
    </submittedName>
</protein>
<dbReference type="Proteomes" id="UP000263486">
    <property type="component" value="Unassembled WGS sequence"/>
</dbReference>
<dbReference type="SUPFAM" id="SSF53756">
    <property type="entry name" value="UDP-Glycosyltransferase/glycogen phosphorylase"/>
    <property type="match status" value="1"/>
</dbReference>
<sequence length="352" mass="41092">MKCLYVGYESDKTGGGIVSDTNFKSLIEVFGERKLDQFIIKKNPNKIKKIFQLLILRGVGLTRKDENLLMEKIEQNKYNYIFFDGSLNGGMILKIKRYYKTIKIITFFHNIDYKYIKEKIKIEGKKNIILLPSVYYNEKLSAKYSDKIILLNKRDGKELNKIYKRDNYKIIPLSLKDRFNKNKIENYEIDYLFVGSNFFANVEGITWFIENVMPHVQGKLKIIGKGMECLKDQYTRNNVEIIGTVENVDEFYYKTKVVVCPIFSGSGMKTKTTEAMMFGKLIYGTTEAFEGFDIDCSLVGGNCNSKDEFIEKLMSDFKKSKNESRKIYLEKYSFKSYVKNMRKVFNEVGYNG</sequence>
<gene>
    <name evidence="1" type="ORF">DYH56_00685</name>
</gene>
<comment type="caution">
    <text evidence="1">The sequence shown here is derived from an EMBL/GenBank/DDBJ whole genome shotgun (WGS) entry which is preliminary data.</text>
</comment>
<dbReference type="Gene3D" id="3.40.50.2000">
    <property type="entry name" value="Glycogen Phosphorylase B"/>
    <property type="match status" value="2"/>
</dbReference>
<dbReference type="RefSeq" id="WP_114640923.1">
    <property type="nucleotide sequence ID" value="NZ_JAACIO010000001.1"/>
</dbReference>
<dbReference type="EMBL" id="QUAJ01000001">
    <property type="protein sequence ID" value="REI43203.1"/>
    <property type="molecule type" value="Genomic_DNA"/>
</dbReference>
<evidence type="ECO:0000313" key="2">
    <source>
        <dbReference type="Proteomes" id="UP000263486"/>
    </source>
</evidence>